<protein>
    <submittedName>
        <fullName evidence="4">DUF1707 and DUF4190 domain-containing protein</fullName>
    </submittedName>
</protein>
<reference evidence="4 5" key="1">
    <citation type="journal article" date="2023" name="Microb. Genom.">
        <title>Mesoterricola silvestris gen. nov., sp. nov., Mesoterricola sediminis sp. nov., Geothrix oryzae sp. nov., Geothrix edaphica sp. nov., Geothrix rubra sp. nov., and Geothrix limicola sp. nov., six novel members of Acidobacteriota isolated from soils.</title>
        <authorList>
            <person name="Weisberg A.J."/>
            <person name="Pearce E."/>
            <person name="Kramer C.G."/>
            <person name="Chang J.H."/>
            <person name="Clarke C.R."/>
        </authorList>
    </citation>
    <scope>NUCLEOTIDE SEQUENCE [LARGE SCALE GENOMIC DNA]</scope>
    <source>
        <strain evidence="4 5">NRRL_B-2795</strain>
    </source>
</reference>
<evidence type="ECO:0000259" key="2">
    <source>
        <dbReference type="Pfam" id="PF08044"/>
    </source>
</evidence>
<dbReference type="InterPro" id="IPR012551">
    <property type="entry name" value="DUF1707_SHOCT-like"/>
</dbReference>
<feature type="domain" description="DUF4190" evidence="3">
    <location>
        <begin position="87"/>
        <end position="146"/>
    </location>
</feature>
<evidence type="ECO:0000256" key="1">
    <source>
        <dbReference type="SAM" id="Phobius"/>
    </source>
</evidence>
<organism evidence="4 5">
    <name type="scientific">Streptomyces griseiscabiei</name>
    <dbReference type="NCBI Taxonomy" id="2993540"/>
    <lineage>
        <taxon>Bacteria</taxon>
        <taxon>Bacillati</taxon>
        <taxon>Actinomycetota</taxon>
        <taxon>Actinomycetes</taxon>
        <taxon>Kitasatosporales</taxon>
        <taxon>Streptomycetaceae</taxon>
        <taxon>Streptomyces</taxon>
    </lineage>
</organism>
<dbReference type="RefSeq" id="WP_086755356.1">
    <property type="nucleotide sequence ID" value="NZ_JAGJBZ010000003.1"/>
</dbReference>
<keyword evidence="1" id="KW-1133">Transmembrane helix</keyword>
<name>A0ABU4LD90_9ACTN</name>
<keyword evidence="1" id="KW-0812">Transmembrane</keyword>
<evidence type="ECO:0000313" key="4">
    <source>
        <dbReference type="EMBL" id="MDX2913450.1"/>
    </source>
</evidence>
<keyword evidence="1" id="KW-0472">Membrane</keyword>
<feature type="transmembrane region" description="Helical" evidence="1">
    <location>
        <begin position="131"/>
        <end position="154"/>
    </location>
</feature>
<keyword evidence="5" id="KW-1185">Reference proteome</keyword>
<sequence length="161" mass="16817">MLAAHADRERAVDVLKAGFSEGRMPQDEYERRVERAYQARTVGELSLLVADLPQGPMGMQPTAMTGAPVPRTFMPAPLPPPVTNGKAVGAMVCGVLTTMTMGLTGIPAVILGHTARSEIKRTGEGGDGFALAGIILGWLSVAGWAAFLALIMLLEVSSSGV</sequence>
<accession>A0ABU4LD90</accession>
<dbReference type="InterPro" id="IPR025241">
    <property type="entry name" value="DUF4190"/>
</dbReference>
<dbReference type="PANTHER" id="PTHR40763">
    <property type="entry name" value="MEMBRANE PROTEIN-RELATED"/>
    <property type="match status" value="1"/>
</dbReference>
<dbReference type="Pfam" id="PF08044">
    <property type="entry name" value="DUF1707"/>
    <property type="match status" value="1"/>
</dbReference>
<dbReference type="Proteomes" id="UP001271723">
    <property type="component" value="Unassembled WGS sequence"/>
</dbReference>
<proteinExistence type="predicted"/>
<dbReference type="Pfam" id="PF13828">
    <property type="entry name" value="DUF4190"/>
    <property type="match status" value="1"/>
</dbReference>
<gene>
    <name evidence="4" type="ORF">PV517_32890</name>
</gene>
<feature type="domain" description="DUF1707" evidence="2">
    <location>
        <begin position="2"/>
        <end position="53"/>
    </location>
</feature>
<feature type="transmembrane region" description="Helical" evidence="1">
    <location>
        <begin position="87"/>
        <end position="111"/>
    </location>
</feature>
<evidence type="ECO:0000313" key="5">
    <source>
        <dbReference type="Proteomes" id="UP001271723"/>
    </source>
</evidence>
<dbReference type="EMBL" id="JARAVY010000015">
    <property type="protein sequence ID" value="MDX2913450.1"/>
    <property type="molecule type" value="Genomic_DNA"/>
</dbReference>
<dbReference type="PANTHER" id="PTHR40763:SF4">
    <property type="entry name" value="DUF1707 DOMAIN-CONTAINING PROTEIN"/>
    <property type="match status" value="1"/>
</dbReference>
<comment type="caution">
    <text evidence="4">The sequence shown here is derived from an EMBL/GenBank/DDBJ whole genome shotgun (WGS) entry which is preliminary data.</text>
</comment>
<evidence type="ECO:0000259" key="3">
    <source>
        <dbReference type="Pfam" id="PF13828"/>
    </source>
</evidence>